<evidence type="ECO:0000313" key="3">
    <source>
        <dbReference type="EMBL" id="QDV05929.1"/>
    </source>
</evidence>
<dbReference type="Pfam" id="PF00494">
    <property type="entry name" value="SQS_PSY"/>
    <property type="match status" value="1"/>
</dbReference>
<name>A0A518EPB3_9BACT</name>
<dbReference type="RefSeq" id="WP_419191067.1">
    <property type="nucleotide sequence ID" value="NZ_CP036434.1"/>
</dbReference>
<dbReference type="GO" id="GO:0016117">
    <property type="term" value="P:carotenoid biosynthetic process"/>
    <property type="evidence" value="ECO:0007669"/>
    <property type="project" value="UniProtKB-ARBA"/>
</dbReference>
<dbReference type="InterPro" id="IPR008949">
    <property type="entry name" value="Isoprenoid_synthase_dom_sf"/>
</dbReference>
<dbReference type="SUPFAM" id="SSF48576">
    <property type="entry name" value="Terpenoid synthases"/>
    <property type="match status" value="1"/>
</dbReference>
<dbReference type="InterPro" id="IPR033904">
    <property type="entry name" value="Trans_IPPS_HH"/>
</dbReference>
<dbReference type="GO" id="GO:0004311">
    <property type="term" value="F:geranylgeranyl diphosphate synthase activity"/>
    <property type="evidence" value="ECO:0007669"/>
    <property type="project" value="InterPro"/>
</dbReference>
<organism evidence="3 4">
    <name type="scientific">Saltatorellus ferox</name>
    <dbReference type="NCBI Taxonomy" id="2528018"/>
    <lineage>
        <taxon>Bacteria</taxon>
        <taxon>Pseudomonadati</taxon>
        <taxon>Planctomycetota</taxon>
        <taxon>Planctomycetia</taxon>
        <taxon>Planctomycetia incertae sedis</taxon>
        <taxon>Saltatorellus</taxon>
    </lineage>
</organism>
<dbReference type="SFLD" id="SFLDG01212">
    <property type="entry name" value="Phytoene_synthase_like"/>
    <property type="match status" value="1"/>
</dbReference>
<dbReference type="SFLD" id="SFLDG01018">
    <property type="entry name" value="Squalene/Phytoene_Synthase_Lik"/>
    <property type="match status" value="1"/>
</dbReference>
<dbReference type="GO" id="GO:0051996">
    <property type="term" value="F:squalene synthase [NAD(P)H] activity"/>
    <property type="evidence" value="ECO:0007669"/>
    <property type="project" value="InterPro"/>
</dbReference>
<dbReference type="PROSITE" id="PS01045">
    <property type="entry name" value="SQUALEN_PHYTOEN_SYN_2"/>
    <property type="match status" value="1"/>
</dbReference>
<reference evidence="3 4" key="1">
    <citation type="submission" date="2019-02" db="EMBL/GenBank/DDBJ databases">
        <title>Deep-cultivation of Planctomycetes and their phenomic and genomic characterization uncovers novel biology.</title>
        <authorList>
            <person name="Wiegand S."/>
            <person name="Jogler M."/>
            <person name="Boedeker C."/>
            <person name="Pinto D."/>
            <person name="Vollmers J."/>
            <person name="Rivas-Marin E."/>
            <person name="Kohn T."/>
            <person name="Peeters S.H."/>
            <person name="Heuer A."/>
            <person name="Rast P."/>
            <person name="Oberbeckmann S."/>
            <person name="Bunk B."/>
            <person name="Jeske O."/>
            <person name="Meyerdierks A."/>
            <person name="Storesund J.E."/>
            <person name="Kallscheuer N."/>
            <person name="Luecker S."/>
            <person name="Lage O.M."/>
            <person name="Pohl T."/>
            <person name="Merkel B.J."/>
            <person name="Hornburger P."/>
            <person name="Mueller R.-W."/>
            <person name="Bruemmer F."/>
            <person name="Labrenz M."/>
            <person name="Spormann A.M."/>
            <person name="Op den Camp H."/>
            <person name="Overmann J."/>
            <person name="Amann R."/>
            <person name="Jetten M.S.M."/>
            <person name="Mascher T."/>
            <person name="Medema M.H."/>
            <person name="Devos D.P."/>
            <person name="Kaster A.-K."/>
            <person name="Ovreas L."/>
            <person name="Rohde M."/>
            <person name="Galperin M.Y."/>
            <person name="Jogler C."/>
        </authorList>
    </citation>
    <scope>NUCLEOTIDE SEQUENCE [LARGE SCALE GENOMIC DNA]</scope>
    <source>
        <strain evidence="3 4">Poly30</strain>
    </source>
</reference>
<protein>
    <submittedName>
        <fullName evidence="3">All-trans-phytoene synthase</fullName>
    </submittedName>
</protein>
<dbReference type="CDD" id="cd00683">
    <property type="entry name" value="Trans_IPPS_HH"/>
    <property type="match status" value="1"/>
</dbReference>
<dbReference type="InterPro" id="IPR019845">
    <property type="entry name" value="Squalene/phytoene_synthase_CS"/>
</dbReference>
<dbReference type="Gene3D" id="1.10.600.10">
    <property type="entry name" value="Farnesyl Diphosphate Synthase"/>
    <property type="match status" value="1"/>
</dbReference>
<evidence type="ECO:0000256" key="1">
    <source>
        <dbReference type="ARBA" id="ARBA00022679"/>
    </source>
</evidence>
<gene>
    <name evidence="3" type="primary">crtB</name>
    <name evidence="3" type="ORF">Poly30_14320</name>
</gene>
<accession>A0A518EPB3</accession>
<evidence type="ECO:0000313" key="4">
    <source>
        <dbReference type="Proteomes" id="UP000320390"/>
    </source>
</evidence>
<keyword evidence="1" id="KW-0808">Transferase</keyword>
<feature type="region of interest" description="Disordered" evidence="2">
    <location>
        <begin position="1"/>
        <end position="22"/>
    </location>
</feature>
<dbReference type="EMBL" id="CP036434">
    <property type="protein sequence ID" value="QDV05929.1"/>
    <property type="molecule type" value="Genomic_DNA"/>
</dbReference>
<dbReference type="PANTHER" id="PTHR31480">
    <property type="entry name" value="BIFUNCTIONAL LYCOPENE CYCLASE/PHYTOENE SYNTHASE"/>
    <property type="match status" value="1"/>
</dbReference>
<feature type="compositionally biased region" description="Low complexity" evidence="2">
    <location>
        <begin position="1"/>
        <end position="14"/>
    </location>
</feature>
<dbReference type="SFLD" id="SFLDS00005">
    <property type="entry name" value="Isoprenoid_Synthase_Type_I"/>
    <property type="match status" value="1"/>
</dbReference>
<dbReference type="Proteomes" id="UP000320390">
    <property type="component" value="Chromosome"/>
</dbReference>
<dbReference type="InterPro" id="IPR044843">
    <property type="entry name" value="Trans_IPPS_bact-type"/>
</dbReference>
<proteinExistence type="predicted"/>
<dbReference type="AlphaFoldDB" id="A0A518EPB3"/>
<evidence type="ECO:0000256" key="2">
    <source>
        <dbReference type="SAM" id="MobiDB-lite"/>
    </source>
</evidence>
<dbReference type="InterPro" id="IPR002060">
    <property type="entry name" value="Squ/phyt_synthse"/>
</dbReference>
<keyword evidence="4" id="KW-1185">Reference proteome</keyword>
<sequence length="328" mass="35369">MQPAASPSAASADPAAREAHDELVAEGRRSLAQHGSTFHLAHLLLGRRAAEDVELLYGFFRFVDDVVDEQPEAAARRDLARVRADLIARRSADPAVQGYLRFCERRPADPLVIQEFLAGVEQDLVPRPYESVDELLRYGYRVAGTVGLTMCALFEVKDRDALPFAVDLGVGMQLTNICRDVMEDARRGRVYLPAEWTGGALDPAQLAARAGDTECRARAAVERLLALADRYYRSADAGMVHLPARARAAVLTASRCYEAIGGKVLATPKNRLPERVHVGAAGKFVHLARAAGAAVRIALAGRGGREPRHLPGLHVALHGKPGADPLAG</sequence>